<keyword evidence="2" id="KW-0732">Signal</keyword>
<protein>
    <recommendedName>
        <fullName evidence="3">PepSY domain-containing protein</fullName>
    </recommendedName>
</protein>
<dbReference type="Pfam" id="PF03413">
    <property type="entry name" value="PepSY"/>
    <property type="match status" value="2"/>
</dbReference>
<feature type="region of interest" description="Disordered" evidence="1">
    <location>
        <begin position="27"/>
        <end position="72"/>
    </location>
</feature>
<feature type="compositionally biased region" description="Polar residues" evidence="1">
    <location>
        <begin position="27"/>
        <end position="41"/>
    </location>
</feature>
<dbReference type="OrthoDB" id="9795161at2"/>
<organism evidence="4 5">
    <name type="scientific">Ancrocorticia populi</name>
    <dbReference type="NCBI Taxonomy" id="2175228"/>
    <lineage>
        <taxon>Bacteria</taxon>
        <taxon>Bacillati</taxon>
        <taxon>Actinomycetota</taxon>
        <taxon>Actinomycetes</taxon>
        <taxon>Actinomycetales</taxon>
        <taxon>Actinomycetaceae</taxon>
        <taxon>Ancrocorticia</taxon>
    </lineage>
</organism>
<reference evidence="5" key="1">
    <citation type="submission" date="2018-05" db="EMBL/GenBank/DDBJ databases">
        <authorList>
            <person name="Li Y."/>
        </authorList>
    </citation>
    <scope>NUCLEOTIDE SEQUENCE [LARGE SCALE GENOMIC DNA]</scope>
    <source>
        <strain evidence="5">sk1b4</strain>
    </source>
</reference>
<evidence type="ECO:0000256" key="2">
    <source>
        <dbReference type="SAM" id="SignalP"/>
    </source>
</evidence>
<dbReference type="PROSITE" id="PS51257">
    <property type="entry name" value="PROKAR_LIPOPROTEIN"/>
    <property type="match status" value="1"/>
</dbReference>
<feature type="compositionally biased region" description="Low complexity" evidence="1">
    <location>
        <begin position="47"/>
        <end position="67"/>
    </location>
</feature>
<feature type="chain" id="PRO_5038815048" description="PepSY domain-containing protein" evidence="2">
    <location>
        <begin position="23"/>
        <end position="206"/>
    </location>
</feature>
<proteinExistence type="predicted"/>
<dbReference type="AlphaFoldDB" id="A0A2V1K9E3"/>
<name>A0A2V1K9E3_9ACTO</name>
<evidence type="ECO:0000256" key="1">
    <source>
        <dbReference type="SAM" id="MobiDB-lite"/>
    </source>
</evidence>
<sequence length="206" mass="21292">MATRSRIPAALLAAGAIIFATACSTDADSNAQDSSAPTTAPTAEVGPTTSEPDSSTSTSQDADATQTGPSDTGELLAVDAITAAEDLEPGGTVVSVDYERDQSAWEVEILTESGEGIELLVDAQTGEELGRMPTNLDEEQMAAPSVSAQDAANSGLEAKPGTITSLELEREAGIIIWQLDITADDGSEWELDIDSETGEVLSTEQD</sequence>
<dbReference type="RefSeq" id="WP_109093893.1">
    <property type="nucleotide sequence ID" value="NZ_QETB01000004.1"/>
</dbReference>
<evidence type="ECO:0000313" key="5">
    <source>
        <dbReference type="Proteomes" id="UP000245283"/>
    </source>
</evidence>
<evidence type="ECO:0000313" key="4">
    <source>
        <dbReference type="EMBL" id="PWF26066.1"/>
    </source>
</evidence>
<dbReference type="Gene3D" id="3.10.450.40">
    <property type="match status" value="2"/>
</dbReference>
<evidence type="ECO:0000259" key="3">
    <source>
        <dbReference type="Pfam" id="PF03413"/>
    </source>
</evidence>
<dbReference type="InterPro" id="IPR025711">
    <property type="entry name" value="PepSY"/>
</dbReference>
<feature type="domain" description="PepSY" evidence="3">
    <location>
        <begin position="79"/>
        <end position="130"/>
    </location>
</feature>
<dbReference type="Proteomes" id="UP000245283">
    <property type="component" value="Unassembled WGS sequence"/>
</dbReference>
<comment type="caution">
    <text evidence="4">The sequence shown here is derived from an EMBL/GenBank/DDBJ whole genome shotgun (WGS) entry which is preliminary data.</text>
</comment>
<gene>
    <name evidence="4" type="ORF">DD236_08235</name>
</gene>
<feature type="domain" description="PepSY" evidence="3">
    <location>
        <begin position="146"/>
        <end position="204"/>
    </location>
</feature>
<feature type="signal peptide" evidence="2">
    <location>
        <begin position="1"/>
        <end position="22"/>
    </location>
</feature>
<keyword evidence="5" id="KW-1185">Reference proteome</keyword>
<accession>A0A2V1K9E3</accession>
<dbReference type="EMBL" id="QETB01000004">
    <property type="protein sequence ID" value="PWF26066.1"/>
    <property type="molecule type" value="Genomic_DNA"/>
</dbReference>